<name>A0A9N9DEE9_9GLOM</name>
<accession>A0A9N9DEE9</accession>
<reference evidence="1" key="1">
    <citation type="submission" date="2021-06" db="EMBL/GenBank/DDBJ databases">
        <authorList>
            <person name="Kallberg Y."/>
            <person name="Tangrot J."/>
            <person name="Rosling A."/>
        </authorList>
    </citation>
    <scope>NUCLEOTIDE SEQUENCE</scope>
    <source>
        <strain evidence="1">CL551</strain>
    </source>
</reference>
<dbReference type="Proteomes" id="UP000789342">
    <property type="component" value="Unassembled WGS sequence"/>
</dbReference>
<dbReference type="OrthoDB" id="17560at2759"/>
<sequence length="45" mass="5219">GHAFLNEGEWATQKRKELGFVGGENAESKKLAWERIFNFFNKYLG</sequence>
<dbReference type="EMBL" id="CAJVPV010008835">
    <property type="protein sequence ID" value="CAG8635250.1"/>
    <property type="molecule type" value="Genomic_DNA"/>
</dbReference>
<proteinExistence type="predicted"/>
<keyword evidence="2" id="KW-1185">Reference proteome</keyword>
<feature type="non-terminal residue" evidence="1">
    <location>
        <position position="1"/>
    </location>
</feature>
<gene>
    <name evidence="1" type="ORF">AMORRO_LOCUS9275</name>
</gene>
<organism evidence="1 2">
    <name type="scientific">Acaulospora morrowiae</name>
    <dbReference type="NCBI Taxonomy" id="94023"/>
    <lineage>
        <taxon>Eukaryota</taxon>
        <taxon>Fungi</taxon>
        <taxon>Fungi incertae sedis</taxon>
        <taxon>Mucoromycota</taxon>
        <taxon>Glomeromycotina</taxon>
        <taxon>Glomeromycetes</taxon>
        <taxon>Diversisporales</taxon>
        <taxon>Acaulosporaceae</taxon>
        <taxon>Acaulospora</taxon>
    </lineage>
</organism>
<dbReference type="AlphaFoldDB" id="A0A9N9DEE9"/>
<protein>
    <submittedName>
        <fullName evidence="1">9776_t:CDS:1</fullName>
    </submittedName>
</protein>
<evidence type="ECO:0000313" key="2">
    <source>
        <dbReference type="Proteomes" id="UP000789342"/>
    </source>
</evidence>
<comment type="caution">
    <text evidence="1">The sequence shown here is derived from an EMBL/GenBank/DDBJ whole genome shotgun (WGS) entry which is preliminary data.</text>
</comment>
<evidence type="ECO:0000313" key="1">
    <source>
        <dbReference type="EMBL" id="CAG8635250.1"/>
    </source>
</evidence>